<accession>A0A147HWW2</accession>
<dbReference type="HAMAP" id="MF_00265">
    <property type="entry name" value="VapC_Nob1"/>
    <property type="match status" value="1"/>
</dbReference>
<dbReference type="Gene3D" id="3.40.50.1010">
    <property type="entry name" value="5'-nuclease"/>
    <property type="match status" value="1"/>
</dbReference>
<dbReference type="EC" id="3.1.-.-" evidence="8"/>
<feature type="binding site" evidence="8">
    <location>
        <position position="99"/>
    </location>
    <ligand>
        <name>Mg(2+)</name>
        <dbReference type="ChEBI" id="CHEBI:18420"/>
    </ligand>
</feature>
<evidence type="ECO:0000256" key="3">
    <source>
        <dbReference type="ARBA" id="ARBA00022722"/>
    </source>
</evidence>
<proteinExistence type="inferred from homology"/>
<dbReference type="InterPro" id="IPR050556">
    <property type="entry name" value="Type_II_TA_system_RNase"/>
</dbReference>
<keyword evidence="4 8" id="KW-0479">Metal-binding</keyword>
<dbReference type="EMBL" id="LDTB01000069">
    <property type="protein sequence ID" value="KTT69436.1"/>
    <property type="molecule type" value="Genomic_DNA"/>
</dbReference>
<evidence type="ECO:0000313" key="10">
    <source>
        <dbReference type="EMBL" id="KTT69436.1"/>
    </source>
</evidence>
<evidence type="ECO:0000256" key="7">
    <source>
        <dbReference type="ARBA" id="ARBA00038093"/>
    </source>
</evidence>
<dbReference type="PATRIC" id="fig|869719.3.peg.3005"/>
<protein>
    <recommendedName>
        <fullName evidence="8">Ribonuclease VapC</fullName>
        <shortName evidence="8">RNase VapC</shortName>
        <ecNumber evidence="8">3.1.-.-</ecNumber>
    </recommendedName>
    <alternativeName>
        <fullName evidence="8">Toxin VapC</fullName>
    </alternativeName>
</protein>
<feature type="binding site" evidence="8">
    <location>
        <position position="5"/>
    </location>
    <ligand>
        <name>Mg(2+)</name>
        <dbReference type="ChEBI" id="CHEBI:18420"/>
    </ligand>
</feature>
<dbReference type="GO" id="GO:0000287">
    <property type="term" value="F:magnesium ion binding"/>
    <property type="evidence" value="ECO:0007669"/>
    <property type="project" value="UniProtKB-UniRule"/>
</dbReference>
<comment type="cofactor">
    <cofactor evidence="1 8">
        <name>Mg(2+)</name>
        <dbReference type="ChEBI" id="CHEBI:18420"/>
    </cofactor>
</comment>
<dbReference type="Proteomes" id="UP000074310">
    <property type="component" value="Unassembled WGS sequence"/>
</dbReference>
<dbReference type="RefSeq" id="WP_083500507.1">
    <property type="nucleotide sequence ID" value="NZ_LDTB01000069.1"/>
</dbReference>
<feature type="domain" description="PIN" evidence="9">
    <location>
        <begin position="2"/>
        <end position="123"/>
    </location>
</feature>
<dbReference type="Pfam" id="PF01850">
    <property type="entry name" value="PIN"/>
    <property type="match status" value="1"/>
</dbReference>
<name>A0A147HWW2_9SPHN</name>
<comment type="caution">
    <text evidence="10">The sequence shown here is derived from an EMBL/GenBank/DDBJ whole genome shotgun (WGS) entry which is preliminary data.</text>
</comment>
<dbReference type="OrthoDB" id="9800524at2"/>
<keyword evidence="11" id="KW-1185">Reference proteome</keyword>
<evidence type="ECO:0000313" key="11">
    <source>
        <dbReference type="Proteomes" id="UP000074310"/>
    </source>
</evidence>
<dbReference type="GO" id="GO:0090729">
    <property type="term" value="F:toxin activity"/>
    <property type="evidence" value="ECO:0007669"/>
    <property type="project" value="UniProtKB-KW"/>
</dbReference>
<comment type="function">
    <text evidence="8">Toxic component of a toxin-antitoxin (TA) system. An RNase.</text>
</comment>
<organism evidence="10 11">
    <name type="scientific">Sphingomonas endophytica</name>
    <dbReference type="NCBI Taxonomy" id="869719"/>
    <lineage>
        <taxon>Bacteria</taxon>
        <taxon>Pseudomonadati</taxon>
        <taxon>Pseudomonadota</taxon>
        <taxon>Alphaproteobacteria</taxon>
        <taxon>Sphingomonadales</taxon>
        <taxon>Sphingomonadaceae</taxon>
        <taxon>Sphingomonas</taxon>
    </lineage>
</organism>
<dbReference type="InterPro" id="IPR029060">
    <property type="entry name" value="PIN-like_dom_sf"/>
</dbReference>
<keyword evidence="8" id="KW-0800">Toxin</keyword>
<dbReference type="GO" id="GO:0004540">
    <property type="term" value="F:RNA nuclease activity"/>
    <property type="evidence" value="ECO:0007669"/>
    <property type="project" value="InterPro"/>
</dbReference>
<keyword evidence="3 8" id="KW-0540">Nuclease</keyword>
<comment type="similarity">
    <text evidence="7 8">Belongs to the PINc/VapC protein family.</text>
</comment>
<evidence type="ECO:0000256" key="4">
    <source>
        <dbReference type="ARBA" id="ARBA00022723"/>
    </source>
</evidence>
<gene>
    <name evidence="8" type="primary">vapC</name>
    <name evidence="10" type="ORF">NS334_14610</name>
</gene>
<dbReference type="PANTHER" id="PTHR33653:SF1">
    <property type="entry name" value="RIBONUCLEASE VAPC2"/>
    <property type="match status" value="1"/>
</dbReference>
<dbReference type="SUPFAM" id="SSF88723">
    <property type="entry name" value="PIN domain-like"/>
    <property type="match status" value="1"/>
</dbReference>
<dbReference type="InterPro" id="IPR022907">
    <property type="entry name" value="VapC_family"/>
</dbReference>
<evidence type="ECO:0000256" key="6">
    <source>
        <dbReference type="ARBA" id="ARBA00022842"/>
    </source>
</evidence>
<keyword evidence="5 8" id="KW-0378">Hydrolase</keyword>
<keyword evidence="6 8" id="KW-0460">Magnesium</keyword>
<evidence type="ECO:0000256" key="1">
    <source>
        <dbReference type="ARBA" id="ARBA00001946"/>
    </source>
</evidence>
<dbReference type="PANTHER" id="PTHR33653">
    <property type="entry name" value="RIBONUCLEASE VAPC2"/>
    <property type="match status" value="1"/>
</dbReference>
<evidence type="ECO:0000259" key="9">
    <source>
        <dbReference type="Pfam" id="PF01850"/>
    </source>
</evidence>
<dbReference type="AlphaFoldDB" id="A0A147HWW2"/>
<sequence length="137" mass="14827">MIFLDTNIIIDLFGDDDDAAVEWSIARYGDAVAAGAVVCNQIVLAELAGHAPGVSALRQRLDRLEIDVLDFADDAAFRAGAAFRDYRDRGGPRTSILSDFLIAGHAVALGAALLTRDRRLARYFPDLNLITPETDHG</sequence>
<reference evidence="10 11" key="1">
    <citation type="journal article" date="2016" name="Front. Microbiol.">
        <title>Genomic Resource of Rice Seed Associated Bacteria.</title>
        <authorList>
            <person name="Midha S."/>
            <person name="Bansal K."/>
            <person name="Sharma S."/>
            <person name="Kumar N."/>
            <person name="Patil P.P."/>
            <person name="Chaudhry V."/>
            <person name="Patil P.B."/>
        </authorList>
    </citation>
    <scope>NUCLEOTIDE SEQUENCE [LARGE SCALE GENOMIC DNA]</scope>
    <source>
        <strain evidence="10 11">NS334</strain>
    </source>
</reference>
<dbReference type="GO" id="GO:0016787">
    <property type="term" value="F:hydrolase activity"/>
    <property type="evidence" value="ECO:0007669"/>
    <property type="project" value="UniProtKB-KW"/>
</dbReference>
<dbReference type="InterPro" id="IPR002716">
    <property type="entry name" value="PIN_dom"/>
</dbReference>
<evidence type="ECO:0000256" key="5">
    <source>
        <dbReference type="ARBA" id="ARBA00022801"/>
    </source>
</evidence>
<evidence type="ECO:0000256" key="8">
    <source>
        <dbReference type="HAMAP-Rule" id="MF_00265"/>
    </source>
</evidence>
<keyword evidence="2 8" id="KW-1277">Toxin-antitoxin system</keyword>
<evidence type="ECO:0000256" key="2">
    <source>
        <dbReference type="ARBA" id="ARBA00022649"/>
    </source>
</evidence>